<reference evidence="2 3" key="1">
    <citation type="submission" date="2019-03" db="EMBL/GenBank/DDBJ databases">
        <title>Genomic Encyclopedia of Archaeal and Bacterial Type Strains, Phase II (KMG-II): from individual species to whole genera.</title>
        <authorList>
            <person name="Goeker M."/>
        </authorList>
    </citation>
    <scope>NUCLEOTIDE SEQUENCE [LARGE SCALE GENOMIC DNA]</scope>
    <source>
        <strain evidence="2 3">DSM 19035</strain>
    </source>
</reference>
<sequence>MENRITSSKISTNLWFDHIAEPAVDFYLSVFKNASKGRVARYGNAGQEFHGMEPGTILTIEFKLEGQTFVALNAGPEFKFNESISFIINCNDQEEVDYYWDKLSDGGEIQMCGWLKDQFGVSWQVVPTVLTDLLQNSDPKKTSRVMAALMTMKKLDIAKLKQASEG</sequence>
<dbReference type="InterPro" id="IPR028973">
    <property type="entry name" value="PhnB-like"/>
</dbReference>
<dbReference type="EMBL" id="SNYC01000005">
    <property type="protein sequence ID" value="TDQ08405.1"/>
    <property type="molecule type" value="Genomic_DNA"/>
</dbReference>
<feature type="domain" description="PhnB-like" evidence="1">
    <location>
        <begin position="9"/>
        <end position="126"/>
    </location>
</feature>
<keyword evidence="3" id="KW-1185">Reference proteome</keyword>
<dbReference type="Pfam" id="PF06983">
    <property type="entry name" value="3-dmu-9_3-mt"/>
    <property type="match status" value="1"/>
</dbReference>
<dbReference type="OrthoDB" id="9806473at2"/>
<comment type="caution">
    <text evidence="2">The sequence shown here is derived from an EMBL/GenBank/DDBJ whole genome shotgun (WGS) entry which is preliminary data.</text>
</comment>
<evidence type="ECO:0000259" key="1">
    <source>
        <dbReference type="Pfam" id="PF06983"/>
    </source>
</evidence>
<dbReference type="GO" id="GO:0008168">
    <property type="term" value="F:methyltransferase activity"/>
    <property type="evidence" value="ECO:0007669"/>
    <property type="project" value="UniProtKB-KW"/>
</dbReference>
<dbReference type="InterPro" id="IPR029068">
    <property type="entry name" value="Glyas_Bleomycin-R_OHBP_Dase"/>
</dbReference>
<keyword evidence="2" id="KW-0489">Methyltransferase</keyword>
<evidence type="ECO:0000313" key="3">
    <source>
        <dbReference type="Proteomes" id="UP000295620"/>
    </source>
</evidence>
<dbReference type="SUPFAM" id="SSF54593">
    <property type="entry name" value="Glyoxalase/Bleomycin resistance protein/Dihydroxybiphenyl dioxygenase"/>
    <property type="match status" value="1"/>
</dbReference>
<dbReference type="PANTHER" id="PTHR33990">
    <property type="entry name" value="PROTEIN YJDN-RELATED"/>
    <property type="match status" value="1"/>
</dbReference>
<dbReference type="GO" id="GO:0032259">
    <property type="term" value="P:methylation"/>
    <property type="evidence" value="ECO:0007669"/>
    <property type="project" value="UniProtKB-KW"/>
</dbReference>
<name>A0A4R6SSN7_9SPHI</name>
<proteinExistence type="predicted"/>
<dbReference type="RefSeq" id="WP_133576779.1">
    <property type="nucleotide sequence ID" value="NZ_SNYC01000005.1"/>
</dbReference>
<dbReference type="PIRSF" id="PIRSF021700">
    <property type="entry name" value="3_dmu_93_MTrfase"/>
    <property type="match status" value="1"/>
</dbReference>
<protein>
    <submittedName>
        <fullName evidence="2">Putative 3-demethylubiquinone-9 3-methyltransferase (Glyoxalase superfamily)</fullName>
    </submittedName>
</protein>
<keyword evidence="2" id="KW-0808">Transferase</keyword>
<dbReference type="InterPro" id="IPR009725">
    <property type="entry name" value="3_dmu_93_MTrfase"/>
</dbReference>
<dbReference type="CDD" id="cd06588">
    <property type="entry name" value="PhnB_like"/>
    <property type="match status" value="1"/>
</dbReference>
<dbReference type="Proteomes" id="UP000295620">
    <property type="component" value="Unassembled WGS sequence"/>
</dbReference>
<accession>A0A4R6SSN7</accession>
<keyword evidence="2" id="KW-0830">Ubiquinone</keyword>
<evidence type="ECO:0000313" key="2">
    <source>
        <dbReference type="EMBL" id="TDQ08405.1"/>
    </source>
</evidence>
<dbReference type="AlphaFoldDB" id="A0A4R6SSN7"/>
<organism evidence="2 3">
    <name type="scientific">Pedobacter metabolipauper</name>
    <dbReference type="NCBI Taxonomy" id="425513"/>
    <lineage>
        <taxon>Bacteria</taxon>
        <taxon>Pseudomonadati</taxon>
        <taxon>Bacteroidota</taxon>
        <taxon>Sphingobacteriia</taxon>
        <taxon>Sphingobacteriales</taxon>
        <taxon>Sphingobacteriaceae</taxon>
        <taxon>Pedobacter</taxon>
    </lineage>
</organism>
<dbReference type="Gene3D" id="3.10.180.10">
    <property type="entry name" value="2,3-Dihydroxybiphenyl 1,2-Dioxygenase, domain 1"/>
    <property type="match status" value="1"/>
</dbReference>
<gene>
    <name evidence="2" type="ORF">ATK78_2918</name>
</gene>